<organism evidence="1 2">
    <name type="scientific">Rhodococcus erythropolis</name>
    <name type="common">Arthrobacter picolinophilus</name>
    <dbReference type="NCBI Taxonomy" id="1833"/>
    <lineage>
        <taxon>Bacteria</taxon>
        <taxon>Bacillati</taxon>
        <taxon>Actinomycetota</taxon>
        <taxon>Actinomycetes</taxon>
        <taxon>Mycobacteriales</taxon>
        <taxon>Nocardiaceae</taxon>
        <taxon>Rhodococcus</taxon>
        <taxon>Rhodococcus erythropolis group</taxon>
    </lineage>
</organism>
<accession>A0A6G9D3S8</accession>
<keyword evidence="1" id="KW-0614">Plasmid</keyword>
<protein>
    <submittedName>
        <fullName evidence="1">Uncharacterized protein</fullName>
    </submittedName>
</protein>
<reference evidence="1 2" key="1">
    <citation type="submission" date="2020-03" db="EMBL/GenBank/DDBJ databases">
        <title>Screen low temperature-resistant strains for efficient degradation of petroleum hydrocarbons under the low temperature.</title>
        <authorList>
            <person name="Wang Y."/>
            <person name="Chen J."/>
        </authorList>
    </citation>
    <scope>NUCLEOTIDE SEQUENCE [LARGE SCALE GENOMIC DNA]</scope>
    <source>
        <strain evidence="1 2">KB1</strain>
        <plasmid evidence="1 2">plas1</plasmid>
    </source>
</reference>
<evidence type="ECO:0000313" key="2">
    <source>
        <dbReference type="Proteomes" id="UP000502345"/>
    </source>
</evidence>
<name>A0A6G9D3S8_RHOER</name>
<geneLocation type="plasmid" evidence="1 2">
    <name>plas1</name>
</geneLocation>
<proteinExistence type="predicted"/>
<dbReference type="EMBL" id="CP050125">
    <property type="protein sequence ID" value="QIP43887.1"/>
    <property type="molecule type" value="Genomic_DNA"/>
</dbReference>
<gene>
    <name evidence="1" type="ORF">G9444_6644</name>
</gene>
<evidence type="ECO:0000313" key="1">
    <source>
        <dbReference type="EMBL" id="QIP43887.1"/>
    </source>
</evidence>
<sequence length="29" mass="3009">MTDSIVAFAPVSSMSAITKTEVPLGLIQT</sequence>
<dbReference type="Proteomes" id="UP000502345">
    <property type="component" value="Plasmid plas1"/>
</dbReference>
<dbReference type="AlphaFoldDB" id="A0A6G9D3S8"/>